<dbReference type="NCBIfam" id="TIGR04518">
    <property type="entry name" value="ECF_S_folT_fam"/>
    <property type="match status" value="1"/>
</dbReference>
<dbReference type="Proteomes" id="UP000005444">
    <property type="component" value="Chromosome"/>
</dbReference>
<evidence type="ECO:0000256" key="1">
    <source>
        <dbReference type="SAM" id="Phobius"/>
    </source>
</evidence>
<dbReference type="Pfam" id="PF12822">
    <property type="entry name" value="ECF_trnsprt"/>
    <property type="match status" value="1"/>
</dbReference>
<feature type="transmembrane region" description="Helical" evidence="1">
    <location>
        <begin position="58"/>
        <end position="76"/>
    </location>
</feature>
<dbReference type="EMBL" id="CP003137">
    <property type="protein sequence ID" value="AEV95566.1"/>
    <property type="molecule type" value="Genomic_DNA"/>
</dbReference>
<dbReference type="InterPro" id="IPR024529">
    <property type="entry name" value="ECF_trnsprt_substrate-spec"/>
</dbReference>
<evidence type="ECO:0000313" key="3">
    <source>
        <dbReference type="Proteomes" id="UP000005444"/>
    </source>
</evidence>
<sequence length="231" mass="25840">MLARRRVVCQTNGLNIQRYFSRISPLIRKIFHALSIRSAATKTGGICMKNFFSLKNVFTVRNLTIMALLAALDVVLARFTTIHISAQFTLVSFEYIPSTIVSALFGPWAGLVFGIVSDTVGYFSNPIGPYLPVWAISAIVANLIAAIFLYRGKFSWWRIIIVRLLVMIIVTMGLNFIWQSLYFGASASLFFNTARIISNIVQLPIQVILIRIFGKLSLNAVDRSLAAHKSF</sequence>
<dbReference type="PATRIC" id="fig|701521.8.peg.1245"/>
<dbReference type="AlphaFoldDB" id="G8PEF7"/>
<feature type="transmembrane region" description="Helical" evidence="1">
    <location>
        <begin position="196"/>
        <end position="214"/>
    </location>
</feature>
<keyword evidence="1" id="KW-0812">Transmembrane</keyword>
<dbReference type="KEGG" id="pce:PECL_1340"/>
<dbReference type="STRING" id="701521.PECL_1340"/>
<accession>G8PEF7</accession>
<organism evidence="2 3">
    <name type="scientific">Pediococcus claussenii (strain ATCC BAA-344 / DSM 14800 / JCM 18046 / KCTC 3811 / LMG 21948 / P06)</name>
    <dbReference type="NCBI Taxonomy" id="701521"/>
    <lineage>
        <taxon>Bacteria</taxon>
        <taxon>Bacillati</taxon>
        <taxon>Bacillota</taxon>
        <taxon>Bacilli</taxon>
        <taxon>Lactobacillales</taxon>
        <taxon>Lactobacillaceae</taxon>
        <taxon>Pediococcus</taxon>
    </lineage>
</organism>
<name>G8PEF7_PEDCP</name>
<dbReference type="Gene3D" id="1.10.1760.20">
    <property type="match status" value="1"/>
</dbReference>
<keyword evidence="3" id="KW-1185">Reference proteome</keyword>
<keyword evidence="1" id="KW-1133">Transmembrane helix</keyword>
<dbReference type="eggNOG" id="COG4720">
    <property type="taxonomic scope" value="Bacteria"/>
</dbReference>
<dbReference type="InterPro" id="IPR030949">
    <property type="entry name" value="ECF_S_folate_fam"/>
</dbReference>
<evidence type="ECO:0000313" key="2">
    <source>
        <dbReference type="EMBL" id="AEV95566.1"/>
    </source>
</evidence>
<gene>
    <name evidence="2" type="ordered locus">PECL_1340</name>
</gene>
<feature type="transmembrane region" description="Helical" evidence="1">
    <location>
        <begin position="162"/>
        <end position="184"/>
    </location>
</feature>
<dbReference type="HOGENOM" id="CLU_098232_0_0_9"/>
<feature type="transmembrane region" description="Helical" evidence="1">
    <location>
        <begin position="131"/>
        <end position="150"/>
    </location>
</feature>
<keyword evidence="1" id="KW-0472">Membrane</keyword>
<dbReference type="GO" id="GO:0022857">
    <property type="term" value="F:transmembrane transporter activity"/>
    <property type="evidence" value="ECO:0007669"/>
    <property type="project" value="InterPro"/>
</dbReference>
<reference evidence="2 3" key="1">
    <citation type="journal article" date="2012" name="J. Bacteriol.">
        <title>Complete Genome Sequence of the Beer Spoilage Organism Pediococcus claussenii ATCC BAA-344T.</title>
        <authorList>
            <person name="Pittet V."/>
            <person name="Abegunde T."/>
            <person name="Marfleet T."/>
            <person name="Haakensen M."/>
            <person name="Morrow K."/>
            <person name="Jayaprakash T."/>
            <person name="Schroeder K."/>
            <person name="Trost B."/>
            <person name="Byrns S."/>
            <person name="Bergsveinson J."/>
            <person name="Kusalik A."/>
            <person name="Ziola B."/>
        </authorList>
    </citation>
    <scope>NUCLEOTIDE SEQUENCE [LARGE SCALE GENOMIC DNA]</scope>
    <source>
        <strain evidence="2 3">ATCC BAA-344</strain>
    </source>
</reference>
<feature type="transmembrane region" description="Helical" evidence="1">
    <location>
        <begin position="88"/>
        <end position="111"/>
    </location>
</feature>
<evidence type="ECO:0008006" key="4">
    <source>
        <dbReference type="Google" id="ProtNLM"/>
    </source>
</evidence>
<protein>
    <recommendedName>
        <fullName evidence="4">Folate family ECF transporter S component</fullName>
    </recommendedName>
</protein>
<proteinExistence type="predicted"/>